<proteinExistence type="predicted"/>
<comment type="cofactor">
    <cofactor evidence="1">
        <name>Mg(2+)</name>
        <dbReference type="ChEBI" id="CHEBI:18420"/>
    </cofactor>
</comment>
<evidence type="ECO:0000256" key="2">
    <source>
        <dbReference type="ARBA" id="ARBA00011955"/>
    </source>
</evidence>
<evidence type="ECO:0000256" key="4">
    <source>
        <dbReference type="ARBA" id="ARBA00022630"/>
    </source>
</evidence>
<keyword evidence="11" id="KW-0449">Lipoprotein</keyword>
<organism evidence="11 12">
    <name type="scientific">Thalassoglobus neptunius</name>
    <dbReference type="NCBI Taxonomy" id="1938619"/>
    <lineage>
        <taxon>Bacteria</taxon>
        <taxon>Pseudomonadati</taxon>
        <taxon>Planctomycetota</taxon>
        <taxon>Planctomycetia</taxon>
        <taxon>Planctomycetales</taxon>
        <taxon>Planctomycetaceae</taxon>
        <taxon>Thalassoglobus</taxon>
    </lineage>
</organism>
<dbReference type="PANTHER" id="PTHR30040">
    <property type="entry name" value="THIAMINE BIOSYNTHESIS LIPOPROTEIN APBE"/>
    <property type="match status" value="1"/>
</dbReference>
<evidence type="ECO:0000256" key="8">
    <source>
        <dbReference type="ARBA" id="ARBA00022842"/>
    </source>
</evidence>
<name>A0A5C5X265_9PLAN</name>
<comment type="catalytic activity">
    <reaction evidence="10">
        <text>L-threonyl-[protein] + FAD = FMN-L-threonyl-[protein] + AMP + H(+)</text>
        <dbReference type="Rhea" id="RHEA:36847"/>
        <dbReference type="Rhea" id="RHEA-COMP:11060"/>
        <dbReference type="Rhea" id="RHEA-COMP:11061"/>
        <dbReference type="ChEBI" id="CHEBI:15378"/>
        <dbReference type="ChEBI" id="CHEBI:30013"/>
        <dbReference type="ChEBI" id="CHEBI:57692"/>
        <dbReference type="ChEBI" id="CHEBI:74257"/>
        <dbReference type="ChEBI" id="CHEBI:456215"/>
        <dbReference type="EC" id="2.7.1.180"/>
    </reaction>
</comment>
<sequence>MTLPPDSNRRDFLTGRAAKREIRHAGDEIADAILDDQQKPTAPVAGDTVRLETKAMGCGWSVIMNPGAPRRVMAASDAFDRVRDAEQMLTIYRDDSEIAKVNRSAAESPVSISESLAEFLSTCSTLFQDTGGCFDPATGRLIQLWKTARSENRIPTDQEIETALEQSGFQHVKIGDGPTVSFDRDLLLDFASIGKGYGIDQAADHLKYEEIDAFLVHGGQSSLIARGTHGEHNGWPVGLKNPLFTEQRYATILLKNVAMATSGSNIQYFRHEGRRYGHLLDPRTGWPAGGLLSVSVLAPTATEADALSTAFYVMGLDNALKYCDDHPQVGLIFVPPPSQGRHLEPHIRNIDPGLIHFSSDIS</sequence>
<dbReference type="EMBL" id="SIHI01000001">
    <property type="protein sequence ID" value="TWT57016.1"/>
    <property type="molecule type" value="Genomic_DNA"/>
</dbReference>
<dbReference type="InterPro" id="IPR003374">
    <property type="entry name" value="ApbE-like_sf"/>
</dbReference>
<dbReference type="GO" id="GO:0046872">
    <property type="term" value="F:metal ion binding"/>
    <property type="evidence" value="ECO:0007669"/>
    <property type="project" value="UniProtKB-KW"/>
</dbReference>
<dbReference type="SUPFAM" id="SSF143631">
    <property type="entry name" value="ApbE-like"/>
    <property type="match status" value="1"/>
</dbReference>
<keyword evidence="5" id="KW-0808">Transferase</keyword>
<dbReference type="Pfam" id="PF02424">
    <property type="entry name" value="ApbE"/>
    <property type="match status" value="1"/>
</dbReference>
<evidence type="ECO:0000256" key="5">
    <source>
        <dbReference type="ARBA" id="ARBA00022679"/>
    </source>
</evidence>
<keyword evidence="6" id="KW-0479">Metal-binding</keyword>
<dbReference type="Proteomes" id="UP000317243">
    <property type="component" value="Unassembled WGS sequence"/>
</dbReference>
<dbReference type="InterPro" id="IPR024932">
    <property type="entry name" value="ApbE"/>
</dbReference>
<reference evidence="11 12" key="1">
    <citation type="submission" date="2019-02" db="EMBL/GenBank/DDBJ databases">
        <title>Deep-cultivation of Planctomycetes and their phenomic and genomic characterization uncovers novel biology.</title>
        <authorList>
            <person name="Wiegand S."/>
            <person name="Jogler M."/>
            <person name="Boedeker C."/>
            <person name="Pinto D."/>
            <person name="Vollmers J."/>
            <person name="Rivas-Marin E."/>
            <person name="Kohn T."/>
            <person name="Peeters S.H."/>
            <person name="Heuer A."/>
            <person name="Rast P."/>
            <person name="Oberbeckmann S."/>
            <person name="Bunk B."/>
            <person name="Jeske O."/>
            <person name="Meyerdierks A."/>
            <person name="Storesund J.E."/>
            <person name="Kallscheuer N."/>
            <person name="Luecker S."/>
            <person name="Lage O.M."/>
            <person name="Pohl T."/>
            <person name="Merkel B.J."/>
            <person name="Hornburger P."/>
            <person name="Mueller R.-W."/>
            <person name="Bruemmer F."/>
            <person name="Labrenz M."/>
            <person name="Spormann A.M."/>
            <person name="Op Den Camp H."/>
            <person name="Overmann J."/>
            <person name="Amann R."/>
            <person name="Jetten M.S.M."/>
            <person name="Mascher T."/>
            <person name="Medema M.H."/>
            <person name="Devos D.P."/>
            <person name="Kaster A.-K."/>
            <person name="Ovreas L."/>
            <person name="Rohde M."/>
            <person name="Galperin M.Y."/>
            <person name="Jogler C."/>
        </authorList>
    </citation>
    <scope>NUCLEOTIDE SEQUENCE [LARGE SCALE GENOMIC DNA]</scope>
    <source>
        <strain evidence="11 12">KOR42</strain>
    </source>
</reference>
<evidence type="ECO:0000313" key="12">
    <source>
        <dbReference type="Proteomes" id="UP000317243"/>
    </source>
</evidence>
<accession>A0A5C5X265</accession>
<dbReference type="PANTHER" id="PTHR30040:SF2">
    <property type="entry name" value="FAD:PROTEIN FMN TRANSFERASE"/>
    <property type="match status" value="1"/>
</dbReference>
<dbReference type="GO" id="GO:0016740">
    <property type="term" value="F:transferase activity"/>
    <property type="evidence" value="ECO:0007669"/>
    <property type="project" value="UniProtKB-KW"/>
</dbReference>
<gene>
    <name evidence="11" type="primary">apbE_1</name>
    <name evidence="11" type="ORF">KOR42_03730</name>
</gene>
<protein>
    <recommendedName>
        <fullName evidence="3">FAD:protein FMN transferase</fullName>
        <ecNumber evidence="2">2.7.1.180</ecNumber>
    </recommendedName>
    <alternativeName>
        <fullName evidence="9">Flavin transferase</fullName>
    </alternativeName>
</protein>
<keyword evidence="12" id="KW-1185">Reference proteome</keyword>
<dbReference type="EC" id="2.7.1.180" evidence="2"/>
<evidence type="ECO:0000256" key="7">
    <source>
        <dbReference type="ARBA" id="ARBA00022827"/>
    </source>
</evidence>
<keyword evidence="7" id="KW-0274">FAD</keyword>
<keyword evidence="4" id="KW-0285">Flavoprotein</keyword>
<dbReference type="RefSeq" id="WP_146506905.1">
    <property type="nucleotide sequence ID" value="NZ_SIHI01000001.1"/>
</dbReference>
<dbReference type="Gene3D" id="3.10.520.10">
    <property type="entry name" value="ApbE-like domains"/>
    <property type="match status" value="1"/>
</dbReference>
<evidence type="ECO:0000256" key="10">
    <source>
        <dbReference type="ARBA" id="ARBA00048540"/>
    </source>
</evidence>
<evidence type="ECO:0000256" key="3">
    <source>
        <dbReference type="ARBA" id="ARBA00016337"/>
    </source>
</evidence>
<keyword evidence="8" id="KW-0460">Magnesium</keyword>
<dbReference type="AlphaFoldDB" id="A0A5C5X265"/>
<dbReference type="OrthoDB" id="9778595at2"/>
<evidence type="ECO:0000256" key="6">
    <source>
        <dbReference type="ARBA" id="ARBA00022723"/>
    </source>
</evidence>
<evidence type="ECO:0000256" key="1">
    <source>
        <dbReference type="ARBA" id="ARBA00001946"/>
    </source>
</evidence>
<comment type="caution">
    <text evidence="11">The sequence shown here is derived from an EMBL/GenBank/DDBJ whole genome shotgun (WGS) entry which is preliminary data.</text>
</comment>
<evidence type="ECO:0000256" key="9">
    <source>
        <dbReference type="ARBA" id="ARBA00031306"/>
    </source>
</evidence>
<evidence type="ECO:0000313" key="11">
    <source>
        <dbReference type="EMBL" id="TWT57016.1"/>
    </source>
</evidence>